<dbReference type="Pfam" id="PF14833">
    <property type="entry name" value="NAD_binding_11"/>
    <property type="match status" value="1"/>
</dbReference>
<dbReference type="Gene3D" id="1.10.1040.10">
    <property type="entry name" value="N-(1-d-carboxylethyl)-l-norvaline Dehydrogenase, domain 2"/>
    <property type="match status" value="1"/>
</dbReference>
<dbReference type="InterPro" id="IPR008927">
    <property type="entry name" value="6-PGluconate_DH-like_C_sf"/>
</dbReference>
<evidence type="ECO:0000313" key="7">
    <source>
        <dbReference type="EMBL" id="GAC66897.1"/>
    </source>
</evidence>
<dbReference type="GO" id="GO:0050661">
    <property type="term" value="F:NADP binding"/>
    <property type="evidence" value="ECO:0007669"/>
    <property type="project" value="InterPro"/>
</dbReference>
<proteinExistence type="inferred from homology"/>
<dbReference type="PANTHER" id="PTHR43580:SF2">
    <property type="entry name" value="CYTOKINE-LIKE NUCLEAR FACTOR N-PAC"/>
    <property type="match status" value="1"/>
</dbReference>
<evidence type="ECO:0000256" key="2">
    <source>
        <dbReference type="ARBA" id="ARBA00023002"/>
    </source>
</evidence>
<keyword evidence="3" id="KW-0520">NAD</keyword>
<dbReference type="OrthoDB" id="3185659at2"/>
<dbReference type="InterPro" id="IPR015815">
    <property type="entry name" value="HIBADH-related"/>
</dbReference>
<evidence type="ECO:0000259" key="6">
    <source>
        <dbReference type="Pfam" id="PF14833"/>
    </source>
</evidence>
<feature type="domain" description="6-phosphogluconate dehydrogenase NADP-binding" evidence="5">
    <location>
        <begin position="10"/>
        <end position="164"/>
    </location>
</feature>
<dbReference type="STRING" id="1223545.GS4_05_01060"/>
<evidence type="ECO:0000256" key="1">
    <source>
        <dbReference type="ARBA" id="ARBA00009080"/>
    </source>
</evidence>
<dbReference type="InterPro" id="IPR036291">
    <property type="entry name" value="NAD(P)-bd_dom_sf"/>
</dbReference>
<dbReference type="GO" id="GO:0016491">
    <property type="term" value="F:oxidoreductase activity"/>
    <property type="evidence" value="ECO:0007669"/>
    <property type="project" value="UniProtKB-KW"/>
</dbReference>
<keyword evidence="2" id="KW-0560">Oxidoreductase</keyword>
<dbReference type="EMBL" id="BANX01000005">
    <property type="protein sequence ID" value="GAC66897.1"/>
    <property type="molecule type" value="Genomic_DNA"/>
</dbReference>
<dbReference type="Gene3D" id="3.40.50.720">
    <property type="entry name" value="NAD(P)-binding Rossmann-like Domain"/>
    <property type="match status" value="1"/>
</dbReference>
<dbReference type="InterPro" id="IPR013328">
    <property type="entry name" value="6PGD_dom2"/>
</dbReference>
<dbReference type="Pfam" id="PF03446">
    <property type="entry name" value="NAD_binding_2"/>
    <property type="match status" value="1"/>
</dbReference>
<sequence length="293" mass="29947">MTTGTTTAPTIAVLGTGTIGAPIARNLRRAGFAVTAWNRTDSRAKGLADDDIRVAGTPAEAVADADIVLTVLKDAPAVLEVLDQAGDALAAGSVLIQVSTVGVDGIAQIADAATARSLKLVDAPIQGTKGPAENAQLVILASGAEDVRSTVDPIFDAIGKTTIWVSDAVGDASKLKLVVNTLISATTNGIAESLRFAEALGLDPQLFTRVVGGGPLESAFGAIKTGAILDKDFAPNFTIDNAVKDAELIAAAAADADVWLPVTAGALSRYRAAQEQGHGQYDFAATYLAERPE</sequence>
<feature type="active site" evidence="4">
    <location>
        <position position="176"/>
    </location>
</feature>
<dbReference type="Proteomes" id="UP000011666">
    <property type="component" value="Unassembled WGS sequence"/>
</dbReference>
<gene>
    <name evidence="7" type="ORF">GS4_05_01060</name>
</gene>
<feature type="domain" description="3-hydroxyisobutyrate dehydrogenase-like NAD-binding" evidence="6">
    <location>
        <begin position="170"/>
        <end position="286"/>
    </location>
</feature>
<protein>
    <submittedName>
        <fullName evidence="7">Putative oxidoreductase</fullName>
    </submittedName>
</protein>
<comment type="similarity">
    <text evidence="1">Belongs to the HIBADH-related family.</text>
</comment>
<evidence type="ECO:0000256" key="3">
    <source>
        <dbReference type="ARBA" id="ARBA00023027"/>
    </source>
</evidence>
<dbReference type="InterPro" id="IPR006115">
    <property type="entry name" value="6PGDH_NADP-bd"/>
</dbReference>
<evidence type="ECO:0000256" key="4">
    <source>
        <dbReference type="PIRSR" id="PIRSR000103-1"/>
    </source>
</evidence>
<comment type="caution">
    <text evidence="7">The sequence shown here is derived from an EMBL/GenBank/DDBJ whole genome shotgun (WGS) entry which is preliminary data.</text>
</comment>
<accession>M0QHL9</accession>
<dbReference type="SUPFAM" id="SSF51735">
    <property type="entry name" value="NAD(P)-binding Rossmann-fold domains"/>
    <property type="match status" value="1"/>
</dbReference>
<reference evidence="7 8" key="1">
    <citation type="submission" date="2013-01" db="EMBL/GenBank/DDBJ databases">
        <title>Whole genome shotgun sequence of Gordonia soli NBRC 108243.</title>
        <authorList>
            <person name="Isaki-Nakamura S."/>
            <person name="Hosoyama A."/>
            <person name="Tsuchikane K."/>
            <person name="Ando Y."/>
            <person name="Baba S."/>
            <person name="Ohji S."/>
            <person name="Hamada M."/>
            <person name="Tamura T."/>
            <person name="Yamazoe A."/>
            <person name="Yamazaki S."/>
            <person name="Fujita N."/>
        </authorList>
    </citation>
    <scope>NUCLEOTIDE SEQUENCE [LARGE SCALE GENOMIC DNA]</scope>
    <source>
        <strain evidence="7 8">NBRC 108243</strain>
    </source>
</reference>
<name>M0QHL9_9ACTN</name>
<organism evidence="7 8">
    <name type="scientific">Gordonia soli NBRC 108243</name>
    <dbReference type="NCBI Taxonomy" id="1223545"/>
    <lineage>
        <taxon>Bacteria</taxon>
        <taxon>Bacillati</taxon>
        <taxon>Actinomycetota</taxon>
        <taxon>Actinomycetes</taxon>
        <taxon>Mycobacteriales</taxon>
        <taxon>Gordoniaceae</taxon>
        <taxon>Gordonia</taxon>
    </lineage>
</organism>
<dbReference type="AlphaFoldDB" id="M0QHL9"/>
<dbReference type="PANTHER" id="PTHR43580">
    <property type="entry name" value="OXIDOREDUCTASE GLYR1-RELATED"/>
    <property type="match status" value="1"/>
</dbReference>
<dbReference type="PIRSF" id="PIRSF000103">
    <property type="entry name" value="HIBADH"/>
    <property type="match status" value="1"/>
</dbReference>
<dbReference type="GO" id="GO:0051287">
    <property type="term" value="F:NAD binding"/>
    <property type="evidence" value="ECO:0007669"/>
    <property type="project" value="InterPro"/>
</dbReference>
<dbReference type="SUPFAM" id="SSF48179">
    <property type="entry name" value="6-phosphogluconate dehydrogenase C-terminal domain-like"/>
    <property type="match status" value="1"/>
</dbReference>
<evidence type="ECO:0000259" key="5">
    <source>
        <dbReference type="Pfam" id="PF03446"/>
    </source>
</evidence>
<evidence type="ECO:0000313" key="8">
    <source>
        <dbReference type="Proteomes" id="UP000011666"/>
    </source>
</evidence>
<keyword evidence="8" id="KW-1185">Reference proteome</keyword>
<dbReference type="eggNOG" id="COG2084">
    <property type="taxonomic scope" value="Bacteria"/>
</dbReference>
<dbReference type="InterPro" id="IPR051265">
    <property type="entry name" value="HIBADH-related_NP60_sf"/>
</dbReference>
<dbReference type="InterPro" id="IPR029154">
    <property type="entry name" value="HIBADH-like_NADP-bd"/>
</dbReference>